<feature type="domain" description="SLH" evidence="3">
    <location>
        <begin position="167"/>
        <end position="227"/>
    </location>
</feature>
<evidence type="ECO:0000313" key="4">
    <source>
        <dbReference type="EMBL" id="MFD1031851.1"/>
    </source>
</evidence>
<dbReference type="InterPro" id="IPR001119">
    <property type="entry name" value="SLH_dom"/>
</dbReference>
<evidence type="ECO:0000313" key="5">
    <source>
        <dbReference type="Proteomes" id="UP001597109"/>
    </source>
</evidence>
<evidence type="ECO:0000256" key="2">
    <source>
        <dbReference type="SAM" id="SignalP"/>
    </source>
</evidence>
<organism evidence="4 5">
    <name type="scientific">Metaplanococcus flavidus</name>
    <dbReference type="NCBI Taxonomy" id="569883"/>
    <lineage>
        <taxon>Bacteria</taxon>
        <taxon>Bacillati</taxon>
        <taxon>Bacillota</taxon>
        <taxon>Bacilli</taxon>
        <taxon>Bacillales</taxon>
        <taxon>Caryophanaceae</taxon>
        <taxon>Metaplanococcus</taxon>
    </lineage>
</organism>
<comment type="caution">
    <text evidence="4">The sequence shown here is derived from an EMBL/GenBank/DDBJ whole genome shotgun (WGS) entry which is preliminary data.</text>
</comment>
<keyword evidence="5" id="KW-1185">Reference proteome</keyword>
<dbReference type="Gene3D" id="2.60.40.1220">
    <property type="match status" value="4"/>
</dbReference>
<dbReference type="Proteomes" id="UP001597109">
    <property type="component" value="Unassembled WGS sequence"/>
</dbReference>
<feature type="domain" description="SLH" evidence="3">
    <location>
        <begin position="35"/>
        <end position="98"/>
    </location>
</feature>
<evidence type="ECO:0000259" key="3">
    <source>
        <dbReference type="PROSITE" id="PS51272"/>
    </source>
</evidence>
<dbReference type="InterPro" id="IPR014755">
    <property type="entry name" value="Cu-Rt/internalin_Ig-like"/>
</dbReference>
<name>A0ABW3LDS9_9BACL</name>
<dbReference type="RefSeq" id="WP_144840873.1">
    <property type="nucleotide sequence ID" value="NZ_JBHTKI010000014.1"/>
</dbReference>
<dbReference type="PROSITE" id="PS51272">
    <property type="entry name" value="SLH"/>
    <property type="match status" value="2"/>
</dbReference>
<proteinExistence type="predicted"/>
<accession>A0ABW3LDS9</accession>
<gene>
    <name evidence="4" type="ORF">ACFQ1X_10460</name>
</gene>
<feature type="chain" id="PRO_5046636369" evidence="2">
    <location>
        <begin position="29"/>
        <end position="1010"/>
    </location>
</feature>
<reference evidence="5" key="1">
    <citation type="journal article" date="2019" name="Int. J. Syst. Evol. Microbiol.">
        <title>The Global Catalogue of Microorganisms (GCM) 10K type strain sequencing project: providing services to taxonomists for standard genome sequencing and annotation.</title>
        <authorList>
            <consortium name="The Broad Institute Genomics Platform"/>
            <consortium name="The Broad Institute Genome Sequencing Center for Infectious Disease"/>
            <person name="Wu L."/>
            <person name="Ma J."/>
        </authorList>
    </citation>
    <scope>NUCLEOTIDE SEQUENCE [LARGE SCALE GENOMIC DNA]</scope>
    <source>
        <strain evidence="5">CCUG 56756</strain>
    </source>
</reference>
<evidence type="ECO:0000256" key="1">
    <source>
        <dbReference type="ARBA" id="ARBA00022729"/>
    </source>
</evidence>
<protein>
    <submittedName>
        <fullName evidence="4">S-layer homology domain-containing protein</fullName>
    </submittedName>
</protein>
<keyword evidence="1 2" id="KW-0732">Signal</keyword>
<dbReference type="Pfam" id="PF00395">
    <property type="entry name" value="SLH"/>
    <property type="match status" value="1"/>
</dbReference>
<feature type="signal peptide" evidence="2">
    <location>
        <begin position="1"/>
        <end position="28"/>
    </location>
</feature>
<sequence>MTINKNKFMTGAITAAMVASAIAPVAGAEEVKTNAEVTYSDVDPKSSHFPFIYKALDYNIMTGYADNSFKPNQKLTRAQVVKALGKYVVANSGKSLSEFDLTDVESFNDVPSTYRDEELYTYSLIVKQAGIFRGDNNNLNGAQLITREQMSQVLVKAFDLQDLPGDNSEVTDNASANSQYRGFIDILSENGVTSVSEYRPKETTTRAQFATFLVRAYEIANAPEPAPEAPEVESAKAVDATTIEVTFDNGEVVEFEVDTLEHGENEVTFEYEGKEYTGTVNYVDEAVVALQEAIAAAEAAIIALPEEITLADKEDVYAADALVEYAFELDAEAAAGIAGLDFLRYALNTIAELEAEPVVASVSAINAKQVEVKFNTAIDASTAVDTDGTLKTGVINVATISGTTVTVDGASVAALSADGKTLTIDTTSGTFNGQYVVKSVEDTIKATTGEFLPVYTSSVFSAKDTVAPAISSVEKLNASNVRVNFSEPLSSAGTWTFKFADGSTAIVTPDLGDLSAGYVDLAIDSNITAGKVISATVLGAADFANNLISPNPTTFTFSKGALDGTAPVVSSVTPNGLNKFELKFSEEVQNLTESDILVDGVARTAADATPGLLTTEAIITQSTTDKTRYTVEIAPFSSAGIHSVGLVADAVTDLSGETSAAFSKVVEFKADTTAPKLTKSEVKTENGVEYLYLTFDESVTEGTVSALAATEVKNYVTVNGTLDLSGLAPVANTDNKQHFVALSSITFDPAGSAAAAVISNSATYTVALTGFTDASNNPLASTSISFKRAADTDLTKPAVLLTDGDSAPYTVDNGVSVIDNDTLHVTFDKALDGASATNKANYTVNGLVVKSATLLPNNVVELKLDANTNTLTGVRNVAISGVKSSTGVLMNAFAASEYFVENVRPTFTAALTQNDEITLTFSENVVNLTNDAGEADFEVNIDGVDVTTFSPAVAVTEVGTDGTRTYTLELSRALTAAEYAKTLTITATDDLDVEDTNENVLSFTSVGVTK</sequence>
<dbReference type="EMBL" id="JBHTKI010000014">
    <property type="protein sequence ID" value="MFD1031851.1"/>
    <property type="molecule type" value="Genomic_DNA"/>
</dbReference>